<proteinExistence type="inferred from homology"/>
<feature type="binding site" evidence="7">
    <location>
        <position position="488"/>
    </location>
    <ligand>
        <name>substrate</name>
    </ligand>
</feature>
<evidence type="ECO:0000256" key="9">
    <source>
        <dbReference type="SAM" id="MobiDB-lite"/>
    </source>
</evidence>
<accession>A0AA97PQF4</accession>
<feature type="transmembrane region" description="Helical" evidence="8">
    <location>
        <begin position="1937"/>
        <end position="1954"/>
    </location>
</feature>
<feature type="region of interest" description="Disordered" evidence="9">
    <location>
        <begin position="2085"/>
        <end position="2107"/>
    </location>
</feature>
<dbReference type="InterPro" id="IPR036259">
    <property type="entry name" value="MFS_trans_sf"/>
</dbReference>
<sequence>MGKVKTLDLSNTIGAYFAPATIIPAGSRLLHLAGQVGATKNGTVPADYESQVHLALLNLRKIIVAAGAGIKDIAKLTLYIVNYDHSKRLHARHVQKFLRGHRPAITLVPVQALAVASWLFEVDAVVVQPDPASNAPPPALSAARASDKCDVVIVGAGLAGLSAAHELIRAGLSCIVLESRDRVGGKTWSQELAGGGGVVDLGAAWINDTNQSRMYNIAQRYGAELIEQNTQGRVVLEDLDGKVSSFTYGDLPHFDAASRRNAEEIRDMCEADCQALDTWKPENTELDSMTMEAYLRSRGASSAALASAMVWTRAMLGQDPVDVSALYFLNYCKSGGGLLQMRSDRKGGGQHLRVRQGTQFFAKSMAAQLPEGTVRLNAPVGAIVGEDVGRELKVQTAGGVVYSARKVITTVPGPALQSILFHPPLPPVKRVWAESLSYGYYTKAMMQFKTPFWVERGFCGLAQSFIGPASVVRDTSSPADDKHILTCFMASDPGMAWSKLAACDKKLALLQQLGKLFDVSNLADQFASLNLYEWSDDQWAGWGCPCTALSPGVLDTLGGDGLRAQAGNLHFAGTETAGEWKGYMEGAVRSGERAAAEVIRDLNAGLVSKLYYYPLSTCSQISLDQHDAMKTLADVPRSNKRVKTCTGCWTCRRRKVKCDEHKPVCRQCVSKRLDCEGYGVRLRWMDPGIDLCDEDVYKPPSAREARPKSQRSRIALDPGPIPLGLSEVDDILRLIDAFTANTSPGSGRTGDSLLLTCFGVFKGTADRHEEFLAVPEPDRGLCDESDDNLSTLDSLNEQEPCFTGNSHNDLHWSLDQDANSRGGSVALESETDQDKTSLAHAQQFWWESTNGTVVRNPSPVYIPKLERFLMYHYSHRVVHLFCVIDNVKSPWKTIHLPRVLQSVGQLTVQGNSSTTRDALRNALLSISAFYLCNESRSQRREEEAARWSNNAITFQSRAIKLLKDAVEGNAATPSAPKYKELLATMLSMVTINVMSGDNTTCGIHLDGTLRFLKYAAGWKTKYSPKARSLQRIYFYLRTIYESTALQGPKRPSPSPSDIMTLDDDASEEQRPPHPIAPGVPLSTNTYECIYGVPKSLLVLLEQATNLIKQVTSARHEKLSPSVPAHLAAQCDALEGEIVDWDAETGLVDNLVSGNRASSEIIRKTTLAFHNALIIYFAQHIRLIRFSYLRPHARMVLDSIGAIEQLKSQTSILAAPLYWPAFIAGSEAFDRELQDGFKECPGWPLLLNAPNTPGQFDIFNDVQLENSTCPRTSSRLDWHGSPSLPLFYYQLQNASMGDASLPETWQDKVAGVRAHRDASLAKVQPALEGVPAEGSMPLYTRDLPGKILTAREIEITEGYSITKLLAAMKSREISVEEVTRAFLRRAAIAHAATNCLTELLWDQAVERAKHLDSLPEAKGMLFGLPISTKEHQGMVGSKVTSNSSFVAWIGKEHGSNLLYDCLWAEGCVFYARTNQPQAIMHLETDNPVYGRTLNPYNRNLSPGGSTGGESALMGMRGSILGIGGDIGGSIRVPAAHVGLYGFKATWKRLSARGLLAPAAGKETMGASPGPLAADRDALDLFMRVALAAKPWRIDPSVVEMPWRPYDEFAKGRRRLKVAVQWWDGVVQPHPPMTRALREVADHQRAWDIVSALYWPDGGKEVMDLLEQGGEPMLPLTQFIIQEQPTVGSLTQHELWKLCLERDNYRAIYAQAWSATGKDEDGEVDVILCPPNFGAATPHDQSKYWGYTSHWNLVDYPAVVFPVTTVDPVKDVKDASYTPKNAQDRFVYDMYTPETFANAPVSLQIVGRRFHDEKVLAALVEIERAIDLLHLSKDQRHNSTFIMADEESKPLPPGTVRLVDSSGQSDLDSESDLILVPAPSEDPEDPLNWSRRRKMLATSCIVVYTIVIALPSSAVYSIVTPIRAETGLTLTDINNGTGIMFLFYGWGCVFWQAVALQWGKRPVYLFSLLANVVILATAPLCTTSGTYLANRIILGFFGSPVESLAEVSVTDLWFAHERPTYMAWYGWSLAMTGKLAPMLSGFINVGMGWQWTLWWCSIWNAMGFVYCFLLMEETNYDRKHTHGAQAAASQTAATDASSSSSPATPTEKKPVDDAAAAAAAAAAAKKATDSQVGELVWPRKSLWNKLSLRDKKRPMRFWDVFWAPFVGFSYPAVVYAGFMYGANSLVWQGVQNATIGTIYTTRYGFSTAGVAAAYAGGVLGSIIGGLYAGKVGQMLTVRLARRNGGVAESENILYLFAAGVVLVPFALVLYGVAVTYHLHWFALATTQFALAITASFCIPGALGYAMSSYPELSSQLVTTCVLIRNTLSFAINYGITPWLNHNGYLAVYCIVGGIGLLWNASCFVMIRYGRRIREWTAPRYYRDVQRARAKGLGH</sequence>
<dbReference type="InterPro" id="IPR036928">
    <property type="entry name" value="AS_sf"/>
</dbReference>
<dbReference type="CDD" id="cd00067">
    <property type="entry name" value="GAL4"/>
    <property type="match status" value="1"/>
</dbReference>
<dbReference type="EMBL" id="JH793106">
    <property type="protein sequence ID" value="ELQ42908.1"/>
    <property type="molecule type" value="Genomic_DNA"/>
</dbReference>
<evidence type="ECO:0000256" key="3">
    <source>
        <dbReference type="ARBA" id="ARBA00009199"/>
    </source>
</evidence>
<dbReference type="PRINTS" id="PR00757">
    <property type="entry name" value="AMINEOXDASEF"/>
</dbReference>
<evidence type="ECO:0000256" key="4">
    <source>
        <dbReference type="ARBA" id="ARBA00022801"/>
    </source>
</evidence>
<dbReference type="InterPro" id="IPR006175">
    <property type="entry name" value="YjgF/YER057c/UK114"/>
</dbReference>
<feature type="transmembrane region" description="Helical" evidence="8">
    <location>
        <begin position="1894"/>
        <end position="1917"/>
    </location>
</feature>
<dbReference type="InterPro" id="IPR011701">
    <property type="entry name" value="MFS"/>
</dbReference>
<feature type="transmembrane region" description="Helical" evidence="8">
    <location>
        <begin position="2277"/>
        <end position="2302"/>
    </location>
</feature>
<feature type="domain" description="Zn(2)-C6 fungal-type" evidence="10">
    <location>
        <begin position="647"/>
        <end position="675"/>
    </location>
</feature>
<organism evidence="11">
    <name type="scientific">Pyricularia oryzae (strain Y34)</name>
    <name type="common">Rice blast fungus</name>
    <name type="synonym">Magnaporthe oryzae</name>
    <dbReference type="NCBI Taxonomy" id="1143189"/>
    <lineage>
        <taxon>Eukaryota</taxon>
        <taxon>Fungi</taxon>
        <taxon>Dikarya</taxon>
        <taxon>Ascomycota</taxon>
        <taxon>Pezizomycotina</taxon>
        <taxon>Sordariomycetes</taxon>
        <taxon>Sordariomycetidae</taxon>
        <taxon>Magnaporthales</taxon>
        <taxon>Pyriculariaceae</taxon>
        <taxon>Pyricularia</taxon>
    </lineage>
</organism>
<dbReference type="InterPro" id="IPR002937">
    <property type="entry name" value="Amino_oxidase"/>
</dbReference>
<comment type="similarity">
    <text evidence="3">Belongs to the amidase family.</text>
</comment>
<dbReference type="Gene3D" id="3.30.1330.40">
    <property type="entry name" value="RutC-like"/>
    <property type="match status" value="1"/>
</dbReference>
<feature type="transmembrane region" description="Helical" evidence="8">
    <location>
        <begin position="2049"/>
        <end position="2069"/>
    </location>
</feature>
<dbReference type="InterPro" id="IPR036864">
    <property type="entry name" value="Zn2-C6_fun-type_DNA-bd_sf"/>
</dbReference>
<feature type="transmembrane region" description="Helical" evidence="8">
    <location>
        <begin position="2020"/>
        <end position="2043"/>
    </location>
</feature>
<dbReference type="InterPro" id="IPR001613">
    <property type="entry name" value="Flavin_amine_oxidase"/>
</dbReference>
<dbReference type="SUPFAM" id="SSF51905">
    <property type="entry name" value="FAD/NAD(P)-binding domain"/>
    <property type="match status" value="1"/>
</dbReference>
<dbReference type="PANTHER" id="PTHR46072:SF4">
    <property type="entry name" value="AMIDASE C550.07-RELATED"/>
    <property type="match status" value="1"/>
</dbReference>
<keyword evidence="8" id="KW-1133">Transmembrane helix</keyword>
<dbReference type="InterPro" id="IPR023631">
    <property type="entry name" value="Amidase_dom"/>
</dbReference>
<feature type="transmembrane region" description="Helical" evidence="8">
    <location>
        <begin position="2250"/>
        <end position="2271"/>
    </location>
</feature>
<dbReference type="GO" id="GO:0016020">
    <property type="term" value="C:membrane"/>
    <property type="evidence" value="ECO:0007669"/>
    <property type="project" value="UniProtKB-SubCell"/>
</dbReference>
<comment type="cofactor">
    <cofactor evidence="1 8">
        <name>FAD</name>
        <dbReference type="ChEBI" id="CHEBI:57692"/>
    </cofactor>
</comment>
<dbReference type="Gene3D" id="1.20.1250.20">
    <property type="entry name" value="MFS general substrate transporter like domains"/>
    <property type="match status" value="1"/>
</dbReference>
<evidence type="ECO:0000256" key="1">
    <source>
        <dbReference type="ARBA" id="ARBA00001974"/>
    </source>
</evidence>
<feature type="compositionally biased region" description="Low complexity" evidence="9">
    <location>
        <begin position="2085"/>
        <end position="2103"/>
    </location>
</feature>
<dbReference type="Pfam" id="PF07690">
    <property type="entry name" value="MFS_1"/>
    <property type="match status" value="1"/>
</dbReference>
<dbReference type="CDD" id="cd00448">
    <property type="entry name" value="YjgF_YER057c_UK114_family"/>
    <property type="match status" value="1"/>
</dbReference>
<dbReference type="EC" id="1.4.3.-" evidence="8"/>
<dbReference type="PROSITE" id="PS00463">
    <property type="entry name" value="ZN2_CY6_FUNGAL_1"/>
    <property type="match status" value="1"/>
</dbReference>
<feature type="binding site" evidence="7">
    <location>
        <position position="575"/>
    </location>
    <ligand>
        <name>FAD</name>
        <dbReference type="ChEBI" id="CHEBI:57692"/>
    </ligand>
</feature>
<dbReference type="SUPFAM" id="SSF103473">
    <property type="entry name" value="MFS general substrate transporter"/>
    <property type="match status" value="1"/>
</dbReference>
<dbReference type="Gene3D" id="3.90.1300.10">
    <property type="entry name" value="Amidase signature (AS) domain"/>
    <property type="match status" value="1"/>
</dbReference>
<keyword evidence="8" id="KW-0812">Transmembrane</keyword>
<dbReference type="GO" id="GO:0022857">
    <property type="term" value="F:transmembrane transporter activity"/>
    <property type="evidence" value="ECO:0007669"/>
    <property type="project" value="InterPro"/>
</dbReference>
<dbReference type="SUPFAM" id="SSF57701">
    <property type="entry name" value="Zn2/Cys6 DNA-binding domain"/>
    <property type="match status" value="1"/>
</dbReference>
<keyword evidence="5 8" id="KW-0560">Oxidoreductase</keyword>
<gene>
    <name evidence="11" type="ORF">OOU_Y34scaffold00186g1</name>
</gene>
<feature type="region of interest" description="Disordered" evidence="9">
    <location>
        <begin position="1045"/>
        <end position="1077"/>
    </location>
</feature>
<dbReference type="InterPro" id="IPR001138">
    <property type="entry name" value="Zn2Cys6_DnaBD"/>
</dbReference>
<dbReference type="SUPFAM" id="SSF54373">
    <property type="entry name" value="FAD-linked reductases, C-terminal domain"/>
    <property type="match status" value="1"/>
</dbReference>
<dbReference type="Gene3D" id="1.10.405.10">
    <property type="entry name" value="Guanine Nucleotide Dissociation Inhibitor, domain 1"/>
    <property type="match status" value="1"/>
</dbReference>
<dbReference type="SMART" id="SM00066">
    <property type="entry name" value="GAL4"/>
    <property type="match status" value="1"/>
</dbReference>
<dbReference type="Pfam" id="PF01593">
    <property type="entry name" value="Amino_oxidase"/>
    <property type="match status" value="1"/>
</dbReference>
<dbReference type="GO" id="GO:0016491">
    <property type="term" value="F:oxidoreductase activity"/>
    <property type="evidence" value="ECO:0007669"/>
    <property type="project" value="UniProtKB-KW"/>
</dbReference>
<feature type="transmembrane region" description="Helical" evidence="8">
    <location>
        <begin position="2209"/>
        <end position="2229"/>
    </location>
</feature>
<protein>
    <recommendedName>
        <fullName evidence="8">Amine oxidase</fullName>
        <ecNumber evidence="8">1.4.3.-</ecNumber>
    </recommendedName>
</protein>
<dbReference type="SUPFAM" id="SSF75304">
    <property type="entry name" value="Amidase signature (AS) enzymes"/>
    <property type="match status" value="1"/>
</dbReference>
<dbReference type="GO" id="GO:0008270">
    <property type="term" value="F:zinc ion binding"/>
    <property type="evidence" value="ECO:0007669"/>
    <property type="project" value="InterPro"/>
</dbReference>
<evidence type="ECO:0000259" key="10">
    <source>
        <dbReference type="PROSITE" id="PS50048"/>
    </source>
</evidence>
<dbReference type="SUPFAM" id="SSF55298">
    <property type="entry name" value="YjgF-like"/>
    <property type="match status" value="1"/>
</dbReference>
<comment type="similarity">
    <text evidence="8">Belongs to the flavin monoamine oxidase family.</text>
</comment>
<reference evidence="11" key="1">
    <citation type="journal article" date="2012" name="PLoS Genet.">
        <title>Comparative analysis of the genomes of two field isolates of the rice blast fungus Magnaporthe oryzae.</title>
        <authorList>
            <person name="Xue M."/>
            <person name="Yang J."/>
            <person name="Li Z."/>
            <person name="Hu S."/>
            <person name="Yao N."/>
            <person name="Dean R.A."/>
            <person name="Zhao W."/>
            <person name="Shen M."/>
            <person name="Zhang H."/>
            <person name="Li C."/>
            <person name="Liu L."/>
            <person name="Cao L."/>
            <person name="Xu X."/>
            <person name="Xing Y."/>
            <person name="Hsiang T."/>
            <person name="Zhang Z."/>
            <person name="Xu J.R."/>
            <person name="Peng Y.L."/>
        </authorList>
    </citation>
    <scope>NUCLEOTIDE SEQUENCE</scope>
    <source>
        <strain evidence="11">Y34</strain>
    </source>
</reference>
<feature type="binding site" evidence="7">
    <location>
        <position position="380"/>
    </location>
    <ligand>
        <name>FAD</name>
        <dbReference type="ChEBI" id="CHEBI:57692"/>
    </ligand>
</feature>
<dbReference type="Pfam" id="PF00172">
    <property type="entry name" value="Zn_clus"/>
    <property type="match status" value="1"/>
</dbReference>
<dbReference type="InterPro" id="IPR035959">
    <property type="entry name" value="RutC-like_sf"/>
</dbReference>
<evidence type="ECO:0000256" key="6">
    <source>
        <dbReference type="ARBA" id="ARBA00023242"/>
    </source>
</evidence>
<dbReference type="Pfam" id="PF11951">
    <property type="entry name" value="Fungal_trans_2"/>
    <property type="match status" value="1"/>
</dbReference>
<evidence type="ECO:0000256" key="8">
    <source>
        <dbReference type="RuleBase" id="RU362067"/>
    </source>
</evidence>
<dbReference type="Pfam" id="PF01425">
    <property type="entry name" value="Amidase"/>
    <property type="match status" value="1"/>
</dbReference>
<keyword evidence="8" id="KW-0285">Flavoprotein</keyword>
<keyword evidence="6" id="KW-0539">Nucleus</keyword>
<dbReference type="InterPro" id="IPR036188">
    <property type="entry name" value="FAD/NAD-bd_sf"/>
</dbReference>
<feature type="transmembrane region" description="Helical" evidence="8">
    <location>
        <begin position="2155"/>
        <end position="2176"/>
    </location>
</feature>
<dbReference type="GO" id="GO:0016787">
    <property type="term" value="F:hydrolase activity"/>
    <property type="evidence" value="ECO:0007669"/>
    <property type="project" value="UniProtKB-KW"/>
</dbReference>
<evidence type="ECO:0000313" key="11">
    <source>
        <dbReference type="EMBL" id="ELQ42908.1"/>
    </source>
</evidence>
<dbReference type="InterPro" id="IPR021858">
    <property type="entry name" value="Fun_TF"/>
</dbReference>
<dbReference type="Proteomes" id="UP000011086">
    <property type="component" value="Unassembled WGS sequence"/>
</dbReference>
<feature type="transmembrane region" description="Helical" evidence="8">
    <location>
        <begin position="1961"/>
        <end position="1978"/>
    </location>
</feature>
<evidence type="ECO:0000256" key="5">
    <source>
        <dbReference type="ARBA" id="ARBA00023002"/>
    </source>
</evidence>
<feature type="transmembrane region" description="Helical" evidence="8">
    <location>
        <begin position="2343"/>
        <end position="2364"/>
    </location>
</feature>
<dbReference type="Gene3D" id="4.10.240.10">
    <property type="entry name" value="Zn(2)-C6 fungal-type DNA-binding domain"/>
    <property type="match status" value="1"/>
</dbReference>
<evidence type="ECO:0000256" key="7">
    <source>
        <dbReference type="PIRSR" id="PIRSR601613-1"/>
    </source>
</evidence>
<dbReference type="PANTHER" id="PTHR46072">
    <property type="entry name" value="AMIDASE-RELATED-RELATED"/>
    <property type="match status" value="1"/>
</dbReference>
<dbReference type="PROSITE" id="PS50048">
    <property type="entry name" value="ZN2_CY6_FUNGAL_2"/>
    <property type="match status" value="1"/>
</dbReference>
<dbReference type="Gene3D" id="3.90.660.10">
    <property type="match status" value="1"/>
</dbReference>
<dbReference type="Pfam" id="PF01042">
    <property type="entry name" value="Ribonuc_L-PSP"/>
    <property type="match status" value="1"/>
</dbReference>
<evidence type="ECO:0000256" key="2">
    <source>
        <dbReference type="ARBA" id="ARBA00004141"/>
    </source>
</evidence>
<comment type="subcellular location">
    <subcellularLocation>
        <location evidence="2">Membrane</location>
        <topology evidence="2">Multi-pass membrane protein</topology>
    </subcellularLocation>
</comment>
<keyword evidence="8" id="KW-0472">Membrane</keyword>
<dbReference type="GO" id="GO:0000981">
    <property type="term" value="F:DNA-binding transcription factor activity, RNA polymerase II-specific"/>
    <property type="evidence" value="ECO:0007669"/>
    <property type="project" value="InterPro"/>
</dbReference>
<name>A0AA97PQF4_PYRO3</name>
<dbReference type="Gene3D" id="3.50.50.60">
    <property type="entry name" value="FAD/NAD(P)-binding domain"/>
    <property type="match status" value="1"/>
</dbReference>
<feature type="transmembrane region" description="Helical" evidence="8">
    <location>
        <begin position="2314"/>
        <end position="2337"/>
    </location>
</feature>
<keyword evidence="8" id="KW-0274">FAD</keyword>
<keyword evidence="4" id="KW-0378">Hydrolase</keyword>